<feature type="compositionally biased region" description="Low complexity" evidence="5">
    <location>
        <begin position="24"/>
        <end position="35"/>
    </location>
</feature>
<dbReference type="PROSITE" id="PS50102">
    <property type="entry name" value="RRM"/>
    <property type="match status" value="1"/>
</dbReference>
<evidence type="ECO:0000256" key="2">
    <source>
        <dbReference type="ARBA" id="ARBA00022728"/>
    </source>
</evidence>
<protein>
    <recommendedName>
        <fullName evidence="6">RRM domain-containing protein</fullName>
    </recommendedName>
</protein>
<feature type="domain" description="RRM" evidence="6">
    <location>
        <begin position="40"/>
        <end position="148"/>
    </location>
</feature>
<sequence length="348" mass="40013">MRGRSYTPSPPRGSYGRRGRRSPSPRGGRYGGARSVDLPTSLLVRNLRHDCRQEDLRRSFEQFGPLKDIYMPRDYYTGESKELKTSIRVFMKMLCMGDHIANCPLTGLDPRGFGFVQFVDPADAAEAKYQMDGYHLLGRELTVVFAEENRKKPTEMRARERGGGRSIRSRDRRRSPPRYYSRSPPPRRGRSRSRSGDYYSPPSTRHHSRSISPREERYARGRSYSRSPAYNGSRGRSVTPARSKRRSISRSPSPGRSISPSPRRNVSRSPSPRRSRSNTPVPARGRSPRRKRRSNTPIPTRSSPKRKRSNTPIPARSRSPKRKRSNTPIPARNRSQREEEYEDRSPSQ</sequence>
<dbReference type="SUPFAM" id="SSF54928">
    <property type="entry name" value="RNA-binding domain, RBD"/>
    <property type="match status" value="1"/>
</dbReference>
<dbReference type="PANTHER" id="PTHR23147">
    <property type="entry name" value="SERINE/ARGININE RICH SPLICING FACTOR"/>
    <property type="match status" value="1"/>
</dbReference>
<evidence type="ECO:0000313" key="8">
    <source>
        <dbReference type="Proteomes" id="UP000824890"/>
    </source>
</evidence>
<proteinExistence type="predicted"/>
<dbReference type="InterPro" id="IPR012677">
    <property type="entry name" value="Nucleotide-bd_a/b_plait_sf"/>
</dbReference>
<organism evidence="7 8">
    <name type="scientific">Brassica napus</name>
    <name type="common">Rape</name>
    <dbReference type="NCBI Taxonomy" id="3708"/>
    <lineage>
        <taxon>Eukaryota</taxon>
        <taxon>Viridiplantae</taxon>
        <taxon>Streptophyta</taxon>
        <taxon>Embryophyta</taxon>
        <taxon>Tracheophyta</taxon>
        <taxon>Spermatophyta</taxon>
        <taxon>Magnoliopsida</taxon>
        <taxon>eudicotyledons</taxon>
        <taxon>Gunneridae</taxon>
        <taxon>Pentapetalae</taxon>
        <taxon>rosids</taxon>
        <taxon>malvids</taxon>
        <taxon>Brassicales</taxon>
        <taxon>Brassicaceae</taxon>
        <taxon>Brassiceae</taxon>
        <taxon>Brassica</taxon>
    </lineage>
</organism>
<accession>A0ABQ8D932</accession>
<feature type="compositionally biased region" description="Basic and acidic residues" evidence="5">
    <location>
        <begin position="151"/>
        <end position="163"/>
    </location>
</feature>
<dbReference type="Proteomes" id="UP000824890">
    <property type="component" value="Unassembled WGS sequence"/>
</dbReference>
<dbReference type="SMART" id="SM00360">
    <property type="entry name" value="RRM"/>
    <property type="match status" value="1"/>
</dbReference>
<dbReference type="InterPro" id="IPR035979">
    <property type="entry name" value="RBD_domain_sf"/>
</dbReference>
<dbReference type="InterPro" id="IPR000504">
    <property type="entry name" value="RRM_dom"/>
</dbReference>
<dbReference type="InterPro" id="IPR050907">
    <property type="entry name" value="SRSF"/>
</dbReference>
<dbReference type="Gene3D" id="3.30.70.330">
    <property type="match status" value="1"/>
</dbReference>
<dbReference type="EMBL" id="JAGKQM010000005">
    <property type="protein sequence ID" value="KAH0925894.1"/>
    <property type="molecule type" value="Genomic_DNA"/>
</dbReference>
<evidence type="ECO:0000256" key="1">
    <source>
        <dbReference type="ARBA" id="ARBA00022664"/>
    </source>
</evidence>
<reference evidence="7 8" key="1">
    <citation type="submission" date="2021-05" db="EMBL/GenBank/DDBJ databases">
        <title>Genome Assembly of Synthetic Allotetraploid Brassica napus Reveals Homoeologous Exchanges between Subgenomes.</title>
        <authorList>
            <person name="Davis J.T."/>
        </authorList>
    </citation>
    <scope>NUCLEOTIDE SEQUENCE [LARGE SCALE GENOMIC DNA]</scope>
    <source>
        <strain evidence="8">cv. Da-Ae</strain>
        <tissue evidence="7">Seedling</tissue>
    </source>
</reference>
<keyword evidence="2" id="KW-0747">Spliceosome</keyword>
<dbReference type="Pfam" id="PF00076">
    <property type="entry name" value="RRM_1"/>
    <property type="match status" value="2"/>
</dbReference>
<gene>
    <name evidence="7" type="ORF">HID58_018150</name>
</gene>
<evidence type="ECO:0000259" key="6">
    <source>
        <dbReference type="PROSITE" id="PS50102"/>
    </source>
</evidence>
<evidence type="ECO:0000313" key="7">
    <source>
        <dbReference type="EMBL" id="KAH0925894.1"/>
    </source>
</evidence>
<comment type="caution">
    <text evidence="7">The sequence shown here is derived from an EMBL/GenBank/DDBJ whole genome shotgun (WGS) entry which is preliminary data.</text>
</comment>
<feature type="compositionally biased region" description="Polar residues" evidence="5">
    <location>
        <begin position="224"/>
        <end position="236"/>
    </location>
</feature>
<feature type="region of interest" description="Disordered" evidence="5">
    <location>
        <begin position="1"/>
        <end position="35"/>
    </location>
</feature>
<keyword evidence="3" id="KW-0508">mRNA splicing</keyword>
<keyword evidence="4" id="KW-0694">RNA-binding</keyword>
<feature type="region of interest" description="Disordered" evidence="5">
    <location>
        <begin position="151"/>
        <end position="348"/>
    </location>
</feature>
<keyword evidence="1" id="KW-0507">mRNA processing</keyword>
<feature type="compositionally biased region" description="Low complexity" evidence="5">
    <location>
        <begin position="249"/>
        <end position="270"/>
    </location>
</feature>
<feature type="compositionally biased region" description="Basic and acidic residues" evidence="5">
    <location>
        <begin position="335"/>
        <end position="348"/>
    </location>
</feature>
<evidence type="ECO:0000256" key="3">
    <source>
        <dbReference type="ARBA" id="ARBA00023187"/>
    </source>
</evidence>
<keyword evidence="8" id="KW-1185">Reference proteome</keyword>
<evidence type="ECO:0000256" key="5">
    <source>
        <dbReference type="SAM" id="MobiDB-lite"/>
    </source>
</evidence>
<name>A0ABQ8D932_BRANA</name>
<evidence type="ECO:0000256" key="4">
    <source>
        <dbReference type="PROSITE-ProRule" id="PRU00176"/>
    </source>
</evidence>